<evidence type="ECO:0000256" key="4">
    <source>
        <dbReference type="SAM" id="MobiDB-lite"/>
    </source>
</evidence>
<dbReference type="Pfam" id="PF01515">
    <property type="entry name" value="PTA_PTB"/>
    <property type="match status" value="1"/>
</dbReference>
<protein>
    <submittedName>
        <fullName evidence="6">Phosphate acetyltransferase</fullName>
        <ecNumber evidence="6">2.3.1.8</ecNumber>
    </submittedName>
</protein>
<evidence type="ECO:0000256" key="1">
    <source>
        <dbReference type="ARBA" id="ARBA00005656"/>
    </source>
</evidence>
<evidence type="ECO:0000256" key="2">
    <source>
        <dbReference type="ARBA" id="ARBA00022679"/>
    </source>
</evidence>
<dbReference type="RefSeq" id="WP_149470232.1">
    <property type="nucleotide sequence ID" value="NZ_QOKW01000014.1"/>
</dbReference>
<dbReference type="InterPro" id="IPR050500">
    <property type="entry name" value="Phos_Acetyltrans/Butyryltrans"/>
</dbReference>
<evidence type="ECO:0000313" key="7">
    <source>
        <dbReference type="Proteomes" id="UP000480854"/>
    </source>
</evidence>
<accession>A0A9W7NHM6</accession>
<dbReference type="Gene3D" id="3.40.718.10">
    <property type="entry name" value="Isopropylmalate Dehydrogenase"/>
    <property type="match status" value="1"/>
</dbReference>
<dbReference type="PANTHER" id="PTHR43356:SF2">
    <property type="entry name" value="PHOSPHATE ACETYLTRANSFERASE"/>
    <property type="match status" value="1"/>
</dbReference>
<evidence type="ECO:0000313" key="6">
    <source>
        <dbReference type="EMBL" id="KAA0678982.1"/>
    </source>
</evidence>
<comment type="similarity">
    <text evidence="1">Belongs to the phosphate acetyltransferase and butyryltransferase family.</text>
</comment>
<dbReference type="OrthoDB" id="9800237at2"/>
<dbReference type="EC" id="2.3.1.8" evidence="6"/>
<keyword evidence="2 6" id="KW-0808">Transferase</keyword>
<dbReference type="InterPro" id="IPR012147">
    <property type="entry name" value="P_Ac_Bu_trans"/>
</dbReference>
<dbReference type="SUPFAM" id="SSF53659">
    <property type="entry name" value="Isocitrate/Isopropylmalate dehydrogenase-like"/>
    <property type="match status" value="1"/>
</dbReference>
<gene>
    <name evidence="6" type="ORF">DS843_17875</name>
</gene>
<feature type="region of interest" description="Disordered" evidence="4">
    <location>
        <begin position="313"/>
        <end position="335"/>
    </location>
</feature>
<organism evidence="6 7">
    <name type="scientific">Roseomonas genomospecies 6</name>
    <dbReference type="NCBI Taxonomy" id="214106"/>
    <lineage>
        <taxon>Bacteria</taxon>
        <taxon>Pseudomonadati</taxon>
        <taxon>Pseudomonadota</taxon>
        <taxon>Alphaproteobacteria</taxon>
        <taxon>Acetobacterales</taxon>
        <taxon>Roseomonadaceae</taxon>
        <taxon>Roseomonas</taxon>
    </lineage>
</organism>
<dbReference type="EMBL" id="QOKW01000014">
    <property type="protein sequence ID" value="KAA0678982.1"/>
    <property type="molecule type" value="Genomic_DNA"/>
</dbReference>
<name>A0A9W7NHM6_9PROT</name>
<keyword evidence="7" id="KW-1185">Reference proteome</keyword>
<dbReference type="AlphaFoldDB" id="A0A9W7NHM6"/>
<dbReference type="NCBIfam" id="NF006045">
    <property type="entry name" value="PRK08190.1"/>
    <property type="match status" value="1"/>
</dbReference>
<evidence type="ECO:0000256" key="3">
    <source>
        <dbReference type="ARBA" id="ARBA00023315"/>
    </source>
</evidence>
<comment type="caution">
    <text evidence="6">The sequence shown here is derived from an EMBL/GenBank/DDBJ whole genome shotgun (WGS) entry which is preliminary data.</text>
</comment>
<dbReference type="InterPro" id="IPR002505">
    <property type="entry name" value="PTA_PTB"/>
</dbReference>
<sequence length="335" mass="34097">MARTLETTASASASACPARLMARSAALAPVATAVVAAGSPVALESARRATELGLIEPVLVGDPAAIADSARRIGWTLHGACVVAARDDAAAARIAVALARSGDVGALMKGHIHTDTLMLAALDPKNGLRTGRRFTHAFHMTLPGSGRELVITDAAINVVPSLDTRLDIIRNAVELWRLVGGSDPRVALLSCTEEVTERVPSSMDADRLTRLCQREVPGATVFGPLALDLAVSAEAARIKSLSHPCAGAADILVVPNIETGNALFKALVHFLDAVAAGIVLGAAVPIVLTSRADPPAARIAAAAIAQIVAGRSRPAAPGAPYPTAAKGGAAPSLHA</sequence>
<evidence type="ECO:0000259" key="5">
    <source>
        <dbReference type="Pfam" id="PF01515"/>
    </source>
</evidence>
<dbReference type="PIRSF" id="PIRSF000428">
    <property type="entry name" value="P_Ac_trans"/>
    <property type="match status" value="1"/>
</dbReference>
<keyword evidence="3 6" id="KW-0012">Acyltransferase</keyword>
<proteinExistence type="inferred from homology"/>
<dbReference type="GO" id="GO:0008959">
    <property type="term" value="F:phosphate acetyltransferase activity"/>
    <property type="evidence" value="ECO:0007669"/>
    <property type="project" value="UniProtKB-EC"/>
</dbReference>
<dbReference type="PANTHER" id="PTHR43356">
    <property type="entry name" value="PHOSPHATE ACETYLTRANSFERASE"/>
    <property type="match status" value="1"/>
</dbReference>
<feature type="domain" description="Phosphate acetyl/butaryl transferase" evidence="5">
    <location>
        <begin position="92"/>
        <end position="305"/>
    </location>
</feature>
<dbReference type="Proteomes" id="UP000480854">
    <property type="component" value="Unassembled WGS sequence"/>
</dbReference>
<reference evidence="6 7" key="1">
    <citation type="submission" date="2018-07" db="EMBL/GenBank/DDBJ databases">
        <title>Genome sequence of Azospirillum sp. ATCC 49961.</title>
        <authorList>
            <person name="Sant'Anna F.H."/>
            <person name="Baldani J.I."/>
            <person name="Zilli J.E."/>
            <person name="Reis V.M."/>
            <person name="Hartmann A."/>
            <person name="Cruz L."/>
            <person name="de Souza E.M."/>
            <person name="de Oliveira Pedrosa F."/>
            <person name="Passaglia L.M.P."/>
        </authorList>
    </citation>
    <scope>NUCLEOTIDE SEQUENCE [LARGE SCALE GENOMIC DNA]</scope>
    <source>
        <strain evidence="6 7">ATCC 49961</strain>
    </source>
</reference>